<name>A0A1H3I6F7_9ACTN</name>
<dbReference type="AlphaFoldDB" id="A0A1H3I6F7"/>
<organism evidence="1 2">
    <name type="scientific">Micromonospora pattaloongensis</name>
    <dbReference type="NCBI Taxonomy" id="405436"/>
    <lineage>
        <taxon>Bacteria</taxon>
        <taxon>Bacillati</taxon>
        <taxon>Actinomycetota</taxon>
        <taxon>Actinomycetes</taxon>
        <taxon>Micromonosporales</taxon>
        <taxon>Micromonosporaceae</taxon>
        <taxon>Micromonospora</taxon>
    </lineage>
</organism>
<protein>
    <submittedName>
        <fullName evidence="1">Uncharacterized conserved protein, DUF2267 family</fullName>
    </submittedName>
</protein>
<gene>
    <name evidence="1" type="ORF">SAMN05444365_1011142</name>
</gene>
<evidence type="ECO:0000313" key="1">
    <source>
        <dbReference type="EMBL" id="SDY23267.1"/>
    </source>
</evidence>
<keyword evidence="2" id="KW-1185">Reference proteome</keyword>
<dbReference type="RefSeq" id="WP_091552115.1">
    <property type="nucleotide sequence ID" value="NZ_FNPH01000001.1"/>
</dbReference>
<proteinExistence type="predicted"/>
<accession>A0A1H3I6F7</accession>
<dbReference type="EMBL" id="FNPH01000001">
    <property type="protein sequence ID" value="SDY23267.1"/>
    <property type="molecule type" value="Genomic_DNA"/>
</dbReference>
<reference evidence="2" key="1">
    <citation type="submission" date="2016-10" db="EMBL/GenBank/DDBJ databases">
        <authorList>
            <person name="Varghese N."/>
            <person name="Submissions S."/>
        </authorList>
    </citation>
    <scope>NUCLEOTIDE SEQUENCE [LARGE SCALE GENOMIC DNA]</scope>
    <source>
        <strain evidence="2">DSM 45245</strain>
    </source>
</reference>
<dbReference type="STRING" id="405436.SAMN05444365_1011142"/>
<evidence type="ECO:0000313" key="2">
    <source>
        <dbReference type="Proteomes" id="UP000242415"/>
    </source>
</evidence>
<sequence length="126" mass="14266">MKYDKFVDTVARRTKLPYEQAEVLSYTTLQTLAERIPGDEARDLAAQLPKPLHEPLTKRQVVAEQFDVDEFLNRVWQRSGLDAEQVTDGVRAVLTTARSAVTAGEFEDVMAQLPQEFHELAPVPVR</sequence>
<dbReference type="OrthoDB" id="952780at2"/>
<dbReference type="Proteomes" id="UP000242415">
    <property type="component" value="Unassembled WGS sequence"/>
</dbReference>
<dbReference type="InterPro" id="IPR018727">
    <property type="entry name" value="DUF2267"/>
</dbReference>
<dbReference type="InterPro" id="IPR038282">
    <property type="entry name" value="DUF2267_sf"/>
</dbReference>
<dbReference type="Gene3D" id="1.10.490.110">
    <property type="entry name" value="Uncharacterized conserved protein DUF2267"/>
    <property type="match status" value="1"/>
</dbReference>
<dbReference type="Pfam" id="PF10025">
    <property type="entry name" value="DUF2267"/>
    <property type="match status" value="1"/>
</dbReference>